<keyword evidence="1" id="KW-0812">Transmembrane</keyword>
<dbReference type="AlphaFoldDB" id="A0A1I7W9K8"/>
<reference evidence="3" key="1">
    <citation type="submission" date="2016-11" db="UniProtKB">
        <authorList>
            <consortium name="WormBaseParasite"/>
        </authorList>
    </citation>
    <scope>IDENTIFICATION</scope>
</reference>
<sequence>MPSNKEPVGPHHVLIHYYNGSTSANNLVSPYFNLRNSANINISFFTRVLPVVNYFYIISGSHKSLYFLPRVSKIGIVEQIRSKCVHLIFHIYIYIYIYIYIWNDK</sequence>
<dbReference type="WBParaSite" id="Hba_01355">
    <property type="protein sequence ID" value="Hba_01355"/>
    <property type="gene ID" value="Hba_01355"/>
</dbReference>
<evidence type="ECO:0000313" key="3">
    <source>
        <dbReference type="WBParaSite" id="Hba_01355"/>
    </source>
</evidence>
<accession>A0A1I7W9K8</accession>
<keyword evidence="2" id="KW-1185">Reference proteome</keyword>
<proteinExistence type="predicted"/>
<evidence type="ECO:0000256" key="1">
    <source>
        <dbReference type="SAM" id="Phobius"/>
    </source>
</evidence>
<dbReference type="Proteomes" id="UP000095283">
    <property type="component" value="Unplaced"/>
</dbReference>
<keyword evidence="1" id="KW-0472">Membrane</keyword>
<name>A0A1I7W9K8_HETBA</name>
<keyword evidence="1" id="KW-1133">Transmembrane helix</keyword>
<evidence type="ECO:0000313" key="2">
    <source>
        <dbReference type="Proteomes" id="UP000095283"/>
    </source>
</evidence>
<protein>
    <submittedName>
        <fullName evidence="3">Uncharacterized protein</fullName>
    </submittedName>
</protein>
<organism evidence="2 3">
    <name type="scientific">Heterorhabditis bacteriophora</name>
    <name type="common">Entomopathogenic nematode worm</name>
    <dbReference type="NCBI Taxonomy" id="37862"/>
    <lineage>
        <taxon>Eukaryota</taxon>
        <taxon>Metazoa</taxon>
        <taxon>Ecdysozoa</taxon>
        <taxon>Nematoda</taxon>
        <taxon>Chromadorea</taxon>
        <taxon>Rhabditida</taxon>
        <taxon>Rhabditina</taxon>
        <taxon>Rhabditomorpha</taxon>
        <taxon>Strongyloidea</taxon>
        <taxon>Heterorhabditidae</taxon>
        <taxon>Heterorhabditis</taxon>
    </lineage>
</organism>
<feature type="transmembrane region" description="Helical" evidence="1">
    <location>
        <begin position="80"/>
        <end position="101"/>
    </location>
</feature>